<dbReference type="CDD" id="cd20071">
    <property type="entry name" value="SET_SMYD"/>
    <property type="match status" value="1"/>
</dbReference>
<comment type="caution">
    <text evidence="3">The sequence shown here is derived from an EMBL/GenBank/DDBJ whole genome shotgun (WGS) entry which is preliminary data.</text>
</comment>
<dbReference type="AlphaFoldDB" id="A0A9P3LTJ4"/>
<dbReference type="Proteomes" id="UP000827284">
    <property type="component" value="Unassembled WGS sequence"/>
</dbReference>
<dbReference type="PANTHER" id="PTHR12197:SF294">
    <property type="entry name" value="POTENTIAL PROTEIN LYSINE METHYLTRANSFERASE SET6"/>
    <property type="match status" value="1"/>
</dbReference>
<dbReference type="SUPFAM" id="SSF82199">
    <property type="entry name" value="SET domain"/>
    <property type="match status" value="1"/>
</dbReference>
<feature type="region of interest" description="Disordered" evidence="1">
    <location>
        <begin position="1"/>
        <end position="22"/>
    </location>
</feature>
<feature type="domain" description="SET" evidence="2">
    <location>
        <begin position="59"/>
        <end position="533"/>
    </location>
</feature>
<dbReference type="OrthoDB" id="1028014at2759"/>
<dbReference type="PANTHER" id="PTHR12197">
    <property type="entry name" value="HISTONE-LYSINE N-METHYLTRANSFERASE SMYD"/>
    <property type="match status" value="1"/>
</dbReference>
<reference evidence="3" key="2">
    <citation type="journal article" date="2022" name="Microbiol. Resour. Announc.">
        <title>Whole-Genome Sequence of Entomortierella parvispora E1425, a Mucoromycotan Fungus Associated with Burkholderiaceae-Related Endosymbiotic Bacteria.</title>
        <authorList>
            <person name="Herlambang A."/>
            <person name="Guo Y."/>
            <person name="Takashima Y."/>
            <person name="Narisawa K."/>
            <person name="Ohta H."/>
            <person name="Nishizawa T."/>
        </authorList>
    </citation>
    <scope>NUCLEOTIDE SEQUENCE</scope>
    <source>
        <strain evidence="3">E1425</strain>
    </source>
</reference>
<dbReference type="InterPro" id="IPR046341">
    <property type="entry name" value="SET_dom_sf"/>
</dbReference>
<protein>
    <recommendedName>
        <fullName evidence="2">SET domain-containing protein</fullName>
    </recommendedName>
</protein>
<keyword evidence="4" id="KW-1185">Reference proteome</keyword>
<feature type="compositionally biased region" description="Pro residues" evidence="1">
    <location>
        <begin position="10"/>
        <end position="20"/>
    </location>
</feature>
<dbReference type="Pfam" id="PF00856">
    <property type="entry name" value="SET"/>
    <property type="match status" value="1"/>
</dbReference>
<proteinExistence type="predicted"/>
<reference evidence="3" key="1">
    <citation type="submission" date="2021-11" db="EMBL/GenBank/DDBJ databases">
        <authorList>
            <person name="Herlambang A."/>
            <person name="Guo Y."/>
            <person name="Takashima Y."/>
            <person name="Nishizawa T."/>
        </authorList>
    </citation>
    <scope>NUCLEOTIDE SEQUENCE</scope>
    <source>
        <strain evidence="3">E1425</strain>
    </source>
</reference>
<dbReference type="InterPro" id="IPR001214">
    <property type="entry name" value="SET_dom"/>
</dbReference>
<evidence type="ECO:0000259" key="2">
    <source>
        <dbReference type="PROSITE" id="PS50280"/>
    </source>
</evidence>
<evidence type="ECO:0000313" key="3">
    <source>
        <dbReference type="EMBL" id="GJJ69700.1"/>
    </source>
</evidence>
<dbReference type="GO" id="GO:0005634">
    <property type="term" value="C:nucleus"/>
    <property type="evidence" value="ECO:0007669"/>
    <property type="project" value="TreeGrafter"/>
</dbReference>
<dbReference type="EMBL" id="BQFW01000002">
    <property type="protein sequence ID" value="GJJ69700.1"/>
    <property type="molecule type" value="Genomic_DNA"/>
</dbReference>
<dbReference type="PROSITE" id="PS50280">
    <property type="entry name" value="SET"/>
    <property type="match status" value="1"/>
</dbReference>
<dbReference type="Gene3D" id="2.170.270.10">
    <property type="entry name" value="SET domain"/>
    <property type="match status" value="1"/>
</dbReference>
<sequence>MNLDLSLNPPSIPISGPPTPSSLFDKDSSNLLEQQIHTLHLNDTHSSSEELTATPAPENPIAVAFLPNKGRCYLATREIQPQERIFVAESFGTTMCDPWLDCGICHDCWGRIPDRKAQIRLPRKPLSSTTLTVGTKKNPRSKKTESTVMVFCNETCLNRYGPLKADLICKVEEKIRRSWDIKQAAGPNGHWRVQTTIQPSTLIAGAGAATATLNSEASAPATHYSTLIPQALAVASTPLALSKLQDQDLTLFLNCVWNALDSLVAEQESFIGTLQQQQQHERLEIASGVPDKRAEALYPMLAKFLLEGNCKATIGSKTSDDDCETIRLLTDILYRRQVELDQEVAVHDTRETAEDEQDQEHGPRGVQPTFADLCSMQSNELVLFRQQLQQDADERTGAENEADTHLKGSKQDRTGPWRELLSILPNHLLSCFYVYLRIRDAYLLLDIESAWSPAPRLSIDSALFRNILYREVANSFGIRDSSDELLAFAIFPRASYFNHSCRPNVEKRRVGRHFEYWSTTTIGENEECCISYGDINPGRIERQRRLEDMYFFRCNCLRCIEEESVDNQ</sequence>
<accession>A0A9P3LTJ4</accession>
<feature type="region of interest" description="Disordered" evidence="1">
    <location>
        <begin position="392"/>
        <end position="412"/>
    </location>
</feature>
<evidence type="ECO:0000256" key="1">
    <source>
        <dbReference type="SAM" id="MobiDB-lite"/>
    </source>
</evidence>
<name>A0A9P3LTJ4_9FUNG</name>
<evidence type="ECO:0000313" key="4">
    <source>
        <dbReference type="Proteomes" id="UP000827284"/>
    </source>
</evidence>
<dbReference type="InterPro" id="IPR050869">
    <property type="entry name" value="H3K4_H4K5_MeTrfase"/>
</dbReference>
<gene>
    <name evidence="3" type="ORF">EMPS_02048</name>
</gene>
<organism evidence="3 4">
    <name type="scientific">Entomortierella parvispora</name>
    <dbReference type="NCBI Taxonomy" id="205924"/>
    <lineage>
        <taxon>Eukaryota</taxon>
        <taxon>Fungi</taxon>
        <taxon>Fungi incertae sedis</taxon>
        <taxon>Mucoromycota</taxon>
        <taxon>Mortierellomycotina</taxon>
        <taxon>Mortierellomycetes</taxon>
        <taxon>Mortierellales</taxon>
        <taxon>Mortierellaceae</taxon>
        <taxon>Entomortierella</taxon>
    </lineage>
</organism>